<gene>
    <name evidence="2" type="ORF">RCOM_1968080</name>
</gene>
<feature type="compositionally biased region" description="Gly residues" evidence="1">
    <location>
        <begin position="80"/>
        <end position="89"/>
    </location>
</feature>
<dbReference type="InParanoid" id="B9TPH9"/>
<feature type="compositionally biased region" description="Basic and acidic residues" evidence="1">
    <location>
        <begin position="1"/>
        <end position="10"/>
    </location>
</feature>
<accession>B9TPH9</accession>
<sequence length="89" mass="9671">MAFPRPETERSALTAASRAPSEARSPEGIRRLRRHSSAAAQVELVRADVRRSRFPHPRLPMAPRGAGLRPVHGPVPPPGRGRGLCPGRL</sequence>
<evidence type="ECO:0000256" key="1">
    <source>
        <dbReference type="SAM" id="MobiDB-lite"/>
    </source>
</evidence>
<dbReference type="AlphaFoldDB" id="B9TPH9"/>
<feature type="region of interest" description="Disordered" evidence="1">
    <location>
        <begin position="1"/>
        <end position="35"/>
    </location>
</feature>
<keyword evidence="3" id="KW-1185">Reference proteome</keyword>
<feature type="region of interest" description="Disordered" evidence="1">
    <location>
        <begin position="55"/>
        <end position="89"/>
    </location>
</feature>
<protein>
    <submittedName>
        <fullName evidence="2">Uncharacterized protein</fullName>
    </submittedName>
</protein>
<dbReference type="EMBL" id="EQ995733">
    <property type="protein sequence ID" value="EEF22233.1"/>
    <property type="molecule type" value="Genomic_DNA"/>
</dbReference>
<feature type="non-terminal residue" evidence="2">
    <location>
        <position position="89"/>
    </location>
</feature>
<evidence type="ECO:0000313" key="2">
    <source>
        <dbReference type="EMBL" id="EEF22233.1"/>
    </source>
</evidence>
<reference evidence="3" key="1">
    <citation type="journal article" date="2010" name="Nat. Biotechnol.">
        <title>Draft genome sequence of the oilseed species Ricinus communis.</title>
        <authorList>
            <person name="Chan A.P."/>
            <person name="Crabtree J."/>
            <person name="Zhao Q."/>
            <person name="Lorenzi H."/>
            <person name="Orvis J."/>
            <person name="Puiu D."/>
            <person name="Melake-Berhan A."/>
            <person name="Jones K.M."/>
            <person name="Redman J."/>
            <person name="Chen G."/>
            <person name="Cahoon E.B."/>
            <person name="Gedil M."/>
            <person name="Stanke M."/>
            <person name="Haas B.J."/>
            <person name="Wortman J.R."/>
            <person name="Fraser-Liggett C.M."/>
            <person name="Ravel J."/>
            <person name="Rabinowicz P.D."/>
        </authorList>
    </citation>
    <scope>NUCLEOTIDE SEQUENCE [LARGE SCALE GENOMIC DNA]</scope>
    <source>
        <strain evidence="3">cv. Hale</strain>
    </source>
</reference>
<name>B9TPH9_RICCO</name>
<evidence type="ECO:0000313" key="3">
    <source>
        <dbReference type="Proteomes" id="UP000008311"/>
    </source>
</evidence>
<dbReference type="Proteomes" id="UP000008311">
    <property type="component" value="Unassembled WGS sequence"/>
</dbReference>
<organism evidence="2 3">
    <name type="scientific">Ricinus communis</name>
    <name type="common">Castor bean</name>
    <dbReference type="NCBI Taxonomy" id="3988"/>
    <lineage>
        <taxon>Eukaryota</taxon>
        <taxon>Viridiplantae</taxon>
        <taxon>Streptophyta</taxon>
        <taxon>Embryophyta</taxon>
        <taxon>Tracheophyta</taxon>
        <taxon>Spermatophyta</taxon>
        <taxon>Magnoliopsida</taxon>
        <taxon>eudicotyledons</taxon>
        <taxon>Gunneridae</taxon>
        <taxon>Pentapetalae</taxon>
        <taxon>rosids</taxon>
        <taxon>fabids</taxon>
        <taxon>Malpighiales</taxon>
        <taxon>Euphorbiaceae</taxon>
        <taxon>Acalyphoideae</taxon>
        <taxon>Acalypheae</taxon>
        <taxon>Ricinus</taxon>
    </lineage>
</organism>
<proteinExistence type="predicted"/>